<feature type="transmembrane region" description="Helical" evidence="8">
    <location>
        <begin position="192"/>
        <end position="213"/>
    </location>
</feature>
<evidence type="ECO:0000256" key="3">
    <source>
        <dbReference type="ARBA" id="ARBA00022676"/>
    </source>
</evidence>
<sequence>MTPRASRLVPLAFAALALLLHALCWDRYGIFRDELYFMACGDRLSAGYVDQPPGIAVVARAATALFGTWVPGLRLLPWLAGAGTVWLAGRLALRLGATAAGAALACVLVIGAPALLALDHLLTMNVFETLLVTALVVVLVRLVQGEDSRLWVAAGGLAGLAVLFKYTAALATLALLAGMVATPARRALRTRWVLAGAAVGLVAVLPNFAWQAAHGFPFLELVRNGLLHKNAPFTLASFLLGLLKMTNPLLAPVWIAGLAWALAARRAAPARFLGIGALLFFAMLLASHGKDYYTRPVLPALAAVAGAAAVPLLRRRMLAVAVPAAVLLLGLVPAPLAIPILPEPALVRYQAALGEKPQRMERMAYGVLPQHFADMHGWRELAGAISNVYRALPPAERATAAVYGANYGEAGAIDAYRRSLDLPPAISGQNQYWLWGVPAGRGDPLLVIGDEDEDCGGFYREKVRAASLPPSPWVMPYEDARVVWICRGARGPVSAIWPRLKRFI</sequence>
<feature type="transmembrane region" description="Helical" evidence="8">
    <location>
        <begin position="320"/>
        <end position="341"/>
    </location>
</feature>
<dbReference type="Proteomes" id="UP001162891">
    <property type="component" value="Chromosome"/>
</dbReference>
<evidence type="ECO:0000256" key="5">
    <source>
        <dbReference type="ARBA" id="ARBA00022692"/>
    </source>
</evidence>
<dbReference type="EMBL" id="AP025591">
    <property type="protein sequence ID" value="BDG03090.1"/>
    <property type="molecule type" value="Genomic_DNA"/>
</dbReference>
<reference evidence="11" key="1">
    <citation type="journal article" date="2022" name="Int. J. Syst. Evol. Microbiol.">
        <title>Anaeromyxobacter oryzae sp. nov., Anaeromyxobacter diazotrophicus sp. nov. and Anaeromyxobacter paludicola sp. nov., isolated from paddy soils.</title>
        <authorList>
            <person name="Itoh H."/>
            <person name="Xu Z."/>
            <person name="Mise K."/>
            <person name="Masuda Y."/>
            <person name="Ushijima N."/>
            <person name="Hayakawa C."/>
            <person name="Shiratori Y."/>
            <person name="Senoo K."/>
        </authorList>
    </citation>
    <scope>NUCLEOTIDE SEQUENCE [LARGE SCALE GENOMIC DNA]</scope>
    <source>
        <strain evidence="11">Red232</strain>
    </source>
</reference>
<gene>
    <name evidence="10" type="ORF">AMOR_20860</name>
</gene>
<dbReference type="RefSeq" id="WP_248360786.1">
    <property type="nucleotide sequence ID" value="NZ_AP025591.1"/>
</dbReference>
<proteinExistence type="predicted"/>
<organism evidence="10 11">
    <name type="scientific">Anaeromyxobacter oryzae</name>
    <dbReference type="NCBI Taxonomy" id="2918170"/>
    <lineage>
        <taxon>Bacteria</taxon>
        <taxon>Pseudomonadati</taxon>
        <taxon>Myxococcota</taxon>
        <taxon>Myxococcia</taxon>
        <taxon>Myxococcales</taxon>
        <taxon>Cystobacterineae</taxon>
        <taxon>Anaeromyxobacteraceae</taxon>
        <taxon>Anaeromyxobacter</taxon>
    </lineage>
</organism>
<name>A0ABN6MTV8_9BACT</name>
<feature type="transmembrane region" description="Helical" evidence="8">
    <location>
        <begin position="125"/>
        <end position="144"/>
    </location>
</feature>
<feature type="transmembrane region" description="Helical" evidence="8">
    <location>
        <begin position="233"/>
        <end position="263"/>
    </location>
</feature>
<keyword evidence="5 8" id="KW-0812">Transmembrane</keyword>
<evidence type="ECO:0000256" key="2">
    <source>
        <dbReference type="ARBA" id="ARBA00022475"/>
    </source>
</evidence>
<keyword evidence="6 8" id="KW-1133">Transmembrane helix</keyword>
<keyword evidence="2" id="KW-1003">Cell membrane</keyword>
<keyword evidence="11" id="KW-1185">Reference proteome</keyword>
<evidence type="ECO:0000256" key="8">
    <source>
        <dbReference type="SAM" id="Phobius"/>
    </source>
</evidence>
<feature type="transmembrane region" description="Helical" evidence="8">
    <location>
        <begin position="150"/>
        <end position="180"/>
    </location>
</feature>
<feature type="domain" description="Glycosyltransferase RgtA/B/C/D-like" evidence="9">
    <location>
        <begin position="50"/>
        <end position="210"/>
    </location>
</feature>
<evidence type="ECO:0000256" key="7">
    <source>
        <dbReference type="ARBA" id="ARBA00023136"/>
    </source>
</evidence>
<feature type="transmembrane region" description="Helical" evidence="8">
    <location>
        <begin position="95"/>
        <end position="118"/>
    </location>
</feature>
<evidence type="ECO:0000256" key="4">
    <source>
        <dbReference type="ARBA" id="ARBA00022679"/>
    </source>
</evidence>
<dbReference type="PANTHER" id="PTHR33908">
    <property type="entry name" value="MANNOSYLTRANSFERASE YKCB-RELATED"/>
    <property type="match status" value="1"/>
</dbReference>
<dbReference type="InterPro" id="IPR050297">
    <property type="entry name" value="LipidA_mod_glycosyltrf_83"/>
</dbReference>
<protein>
    <recommendedName>
        <fullName evidence="9">Glycosyltransferase RgtA/B/C/D-like domain-containing protein</fullName>
    </recommendedName>
</protein>
<evidence type="ECO:0000313" key="11">
    <source>
        <dbReference type="Proteomes" id="UP001162891"/>
    </source>
</evidence>
<evidence type="ECO:0000256" key="6">
    <source>
        <dbReference type="ARBA" id="ARBA00022989"/>
    </source>
</evidence>
<accession>A0ABN6MTV8</accession>
<evidence type="ECO:0000259" key="9">
    <source>
        <dbReference type="Pfam" id="PF13231"/>
    </source>
</evidence>
<keyword evidence="4" id="KW-0808">Transferase</keyword>
<dbReference type="PANTHER" id="PTHR33908:SF11">
    <property type="entry name" value="MEMBRANE PROTEIN"/>
    <property type="match status" value="1"/>
</dbReference>
<feature type="transmembrane region" description="Helical" evidence="8">
    <location>
        <begin position="270"/>
        <end position="287"/>
    </location>
</feature>
<dbReference type="Pfam" id="PF13231">
    <property type="entry name" value="PMT_2"/>
    <property type="match status" value="1"/>
</dbReference>
<feature type="transmembrane region" description="Helical" evidence="8">
    <location>
        <begin position="293"/>
        <end position="313"/>
    </location>
</feature>
<keyword evidence="3" id="KW-0328">Glycosyltransferase</keyword>
<evidence type="ECO:0000313" key="10">
    <source>
        <dbReference type="EMBL" id="BDG03090.1"/>
    </source>
</evidence>
<dbReference type="InterPro" id="IPR038731">
    <property type="entry name" value="RgtA/B/C-like"/>
</dbReference>
<comment type="subcellular location">
    <subcellularLocation>
        <location evidence="1">Cell membrane</location>
        <topology evidence="1">Multi-pass membrane protein</topology>
    </subcellularLocation>
</comment>
<keyword evidence="7 8" id="KW-0472">Membrane</keyword>
<evidence type="ECO:0000256" key="1">
    <source>
        <dbReference type="ARBA" id="ARBA00004651"/>
    </source>
</evidence>